<name>A0A7G1P1S2_9ACTN</name>
<keyword evidence="3" id="KW-1185">Reference proteome</keyword>
<reference evidence="2 3" key="1">
    <citation type="journal article" date="2014" name="Int. J. Syst. Evol. Microbiol.">
        <title>Complete genome sequence of Corynebacterium casei LMG S-19264T (=DSM 44701T), isolated from a smear-ripened cheese.</title>
        <authorList>
            <consortium name="US DOE Joint Genome Institute (JGI-PGF)"/>
            <person name="Walter F."/>
            <person name="Albersmeier A."/>
            <person name="Kalinowski J."/>
            <person name="Ruckert C."/>
        </authorList>
    </citation>
    <scope>NUCLEOTIDE SEQUENCE [LARGE SCALE GENOMIC DNA]</scope>
    <source>
        <strain evidence="2 3">JCM 4677</strain>
    </source>
</reference>
<dbReference type="SUPFAM" id="SSF55729">
    <property type="entry name" value="Acyl-CoA N-acyltransferases (Nat)"/>
    <property type="match status" value="1"/>
</dbReference>
<dbReference type="InterPro" id="IPR016181">
    <property type="entry name" value="Acyl_CoA_acyltransferase"/>
</dbReference>
<sequence>MVPDGRRERVVANGTVRAWVDGWVVSRGAAPPVVEAWGYTMDMGQAQHVTRHVLGATEDQVEEDTVREVADAVTGAGVWLKVFAEPDRVTPWLGDGWWIDPEPGYLMSTPLAGDPAPPVPDGYRLRVWSRGGVTRVLLADTDGALAARGQIAPTGATAVADQIETAPAHRRRGLGRFVMGTLAHAAVTQGAETGVLAGTPEGRSLYESLGWRVEARLTSARCTGRAQTKRPGRD</sequence>
<dbReference type="AlphaFoldDB" id="A0A7G1P1S2"/>
<dbReference type="KEGG" id="sgm:GCM10017557_26130"/>
<protein>
    <recommendedName>
        <fullName evidence="1">N-acetyltransferase domain-containing protein</fullName>
    </recommendedName>
</protein>
<dbReference type="EMBL" id="AP023440">
    <property type="protein sequence ID" value="BCL27754.1"/>
    <property type="molecule type" value="Genomic_DNA"/>
</dbReference>
<gene>
    <name evidence="2" type="ORF">GCM10017557_26130</name>
</gene>
<evidence type="ECO:0000313" key="3">
    <source>
        <dbReference type="Proteomes" id="UP000516444"/>
    </source>
</evidence>
<organism evidence="2 3">
    <name type="scientific">Streptomyces aurantiacus</name>
    <dbReference type="NCBI Taxonomy" id="47760"/>
    <lineage>
        <taxon>Bacteria</taxon>
        <taxon>Bacillati</taxon>
        <taxon>Actinomycetota</taxon>
        <taxon>Actinomycetes</taxon>
        <taxon>Kitasatosporales</taxon>
        <taxon>Streptomycetaceae</taxon>
        <taxon>Streptomyces</taxon>
        <taxon>Streptomyces aurantiacus group</taxon>
    </lineage>
</organism>
<dbReference type="Pfam" id="PF13508">
    <property type="entry name" value="Acetyltransf_7"/>
    <property type="match status" value="1"/>
</dbReference>
<dbReference type="Gene3D" id="3.40.630.30">
    <property type="match status" value="1"/>
</dbReference>
<dbReference type="GO" id="GO:0016747">
    <property type="term" value="F:acyltransferase activity, transferring groups other than amino-acyl groups"/>
    <property type="evidence" value="ECO:0007669"/>
    <property type="project" value="InterPro"/>
</dbReference>
<proteinExistence type="predicted"/>
<dbReference type="Proteomes" id="UP000516444">
    <property type="component" value="Chromosome"/>
</dbReference>
<evidence type="ECO:0000313" key="2">
    <source>
        <dbReference type="EMBL" id="BCL27754.1"/>
    </source>
</evidence>
<dbReference type="InterPro" id="IPR000182">
    <property type="entry name" value="GNAT_dom"/>
</dbReference>
<accession>A0A7G1P1S2</accession>
<dbReference type="PROSITE" id="PS51186">
    <property type="entry name" value="GNAT"/>
    <property type="match status" value="1"/>
</dbReference>
<evidence type="ECO:0000259" key="1">
    <source>
        <dbReference type="PROSITE" id="PS51186"/>
    </source>
</evidence>
<feature type="domain" description="N-acetyltransferase" evidence="1">
    <location>
        <begin position="84"/>
        <end position="234"/>
    </location>
</feature>